<evidence type="ECO:0000313" key="4">
    <source>
        <dbReference type="Proteomes" id="UP000502508"/>
    </source>
</evidence>
<keyword evidence="4" id="KW-1185">Reference proteome</keyword>
<reference evidence="3 4" key="2">
    <citation type="submission" date="2020-03" db="EMBL/GenBank/DDBJ databases">
        <authorList>
            <person name="Ichikawa N."/>
            <person name="Kimura A."/>
            <person name="Kitahashi Y."/>
            <person name="Uohara A."/>
        </authorList>
    </citation>
    <scope>NUCLEOTIDE SEQUENCE [LARGE SCALE GENOMIC DNA]</scope>
    <source>
        <strain evidence="3 4">NBRC 107702</strain>
    </source>
</reference>
<sequence>MNPSTSRRGRATVLVAVLAMLAALGASPSPAHAAPADPAGPVYTATDTLARQLASALRDRGSRDRVVSVAAAGPFDLATIGAGATFAASVRSANETVSAAKGLPGGVSLLRARLADPAMLPALRAGAAPLVAATPTDDLQASLVGYAPSGRQVRLDAARVPRRPVLLVEVDTGKALSLGVEVVRQRLGGAATLGAAPKAAANGYWATKIDAVHLNDDKEPWFKGVPRSTASWAGSAWTARQRPTSSRCRTSTTTGRRTTRTSCWCTSTRTSTTSPTS</sequence>
<feature type="region of interest" description="Disordered" evidence="1">
    <location>
        <begin position="234"/>
        <end position="254"/>
    </location>
</feature>
<gene>
    <name evidence="3" type="ORF">Pflav_043360</name>
</gene>
<dbReference type="KEGG" id="pfla:Pflav_043360"/>
<evidence type="ECO:0000313" key="3">
    <source>
        <dbReference type="EMBL" id="BCB77926.1"/>
    </source>
</evidence>
<dbReference type="Pfam" id="PF11301">
    <property type="entry name" value="DUF3103"/>
    <property type="match status" value="1"/>
</dbReference>
<dbReference type="Proteomes" id="UP000502508">
    <property type="component" value="Chromosome"/>
</dbReference>
<proteinExistence type="predicted"/>
<accession>A0A6F8XVR6</accession>
<name>A0A6F8XVR6_9ACTN</name>
<evidence type="ECO:0000256" key="2">
    <source>
        <dbReference type="SAM" id="SignalP"/>
    </source>
</evidence>
<organism evidence="3 4">
    <name type="scientific">Phytohabitans flavus</name>
    <dbReference type="NCBI Taxonomy" id="1076124"/>
    <lineage>
        <taxon>Bacteria</taxon>
        <taxon>Bacillati</taxon>
        <taxon>Actinomycetota</taxon>
        <taxon>Actinomycetes</taxon>
        <taxon>Micromonosporales</taxon>
        <taxon>Micromonosporaceae</taxon>
    </lineage>
</organism>
<protein>
    <submittedName>
        <fullName evidence="3">Uncharacterized protein</fullName>
    </submittedName>
</protein>
<keyword evidence="2" id="KW-0732">Signal</keyword>
<feature type="signal peptide" evidence="2">
    <location>
        <begin position="1"/>
        <end position="33"/>
    </location>
</feature>
<dbReference type="AlphaFoldDB" id="A0A6F8XVR6"/>
<evidence type="ECO:0000256" key="1">
    <source>
        <dbReference type="SAM" id="MobiDB-lite"/>
    </source>
</evidence>
<dbReference type="EMBL" id="AP022870">
    <property type="protein sequence ID" value="BCB77926.1"/>
    <property type="molecule type" value="Genomic_DNA"/>
</dbReference>
<reference evidence="3 4" key="1">
    <citation type="submission" date="2020-03" db="EMBL/GenBank/DDBJ databases">
        <title>Whole genome shotgun sequence of Phytohabitans flavus NBRC 107702.</title>
        <authorList>
            <person name="Komaki H."/>
            <person name="Tamura T."/>
        </authorList>
    </citation>
    <scope>NUCLEOTIDE SEQUENCE [LARGE SCALE GENOMIC DNA]</scope>
    <source>
        <strain evidence="3 4">NBRC 107702</strain>
    </source>
</reference>
<feature type="chain" id="PRO_5026254497" evidence="2">
    <location>
        <begin position="34"/>
        <end position="277"/>
    </location>
</feature>
<dbReference type="InterPro" id="IPR021452">
    <property type="entry name" value="DUF3103"/>
</dbReference>